<feature type="compositionally biased region" description="Pro residues" evidence="1">
    <location>
        <begin position="9"/>
        <end position="19"/>
    </location>
</feature>
<feature type="region of interest" description="Disordered" evidence="1">
    <location>
        <begin position="1"/>
        <end position="30"/>
    </location>
</feature>
<feature type="compositionally biased region" description="Low complexity" evidence="1">
    <location>
        <begin position="20"/>
        <end position="30"/>
    </location>
</feature>
<organism evidence="4 5">
    <name type="scientific">Brachybacterium massiliense</name>
    <dbReference type="NCBI Taxonomy" id="1755098"/>
    <lineage>
        <taxon>Bacteria</taxon>
        <taxon>Bacillati</taxon>
        <taxon>Actinomycetota</taxon>
        <taxon>Actinomycetes</taxon>
        <taxon>Micrococcales</taxon>
        <taxon>Dermabacteraceae</taxon>
        <taxon>Brachybacterium</taxon>
    </lineage>
</organism>
<dbReference type="InterPro" id="IPR025646">
    <property type="entry name" value="DUF4350"/>
</dbReference>
<feature type="transmembrane region" description="Helical" evidence="2">
    <location>
        <begin position="37"/>
        <end position="59"/>
    </location>
</feature>
<feature type="domain" description="DUF4350" evidence="3">
    <location>
        <begin position="67"/>
        <end position="244"/>
    </location>
</feature>
<keyword evidence="2" id="KW-0472">Membrane</keyword>
<dbReference type="Proteomes" id="UP000742460">
    <property type="component" value="Unassembled WGS sequence"/>
</dbReference>
<keyword evidence="2" id="KW-0812">Transmembrane</keyword>
<comment type="caution">
    <text evidence="4">The sequence shown here is derived from an EMBL/GenBank/DDBJ whole genome shotgun (WGS) entry which is preliminary data.</text>
</comment>
<reference evidence="4" key="1">
    <citation type="journal article" date="2021" name="PeerJ">
        <title>Extensive microbial diversity within the chicken gut microbiome revealed by metagenomics and culture.</title>
        <authorList>
            <person name="Gilroy R."/>
            <person name="Ravi A."/>
            <person name="Getino M."/>
            <person name="Pursley I."/>
            <person name="Horton D.L."/>
            <person name="Alikhan N.F."/>
            <person name="Baker D."/>
            <person name="Gharbi K."/>
            <person name="Hall N."/>
            <person name="Watson M."/>
            <person name="Adriaenssens E.M."/>
            <person name="Foster-Nyarko E."/>
            <person name="Jarju S."/>
            <person name="Secka A."/>
            <person name="Antonio M."/>
            <person name="Oren A."/>
            <person name="Chaudhuri R.R."/>
            <person name="La Ragione R."/>
            <person name="Hildebrand F."/>
            <person name="Pallen M.J."/>
        </authorList>
    </citation>
    <scope>NUCLEOTIDE SEQUENCE</scope>
    <source>
        <strain evidence="4">ChiGjej5B5-22894</strain>
    </source>
</reference>
<accession>A0A921MYC7</accession>
<gene>
    <name evidence="4" type="ORF">K8V81_11770</name>
</gene>
<evidence type="ECO:0000313" key="4">
    <source>
        <dbReference type="EMBL" id="HJG92386.1"/>
    </source>
</evidence>
<evidence type="ECO:0000256" key="2">
    <source>
        <dbReference type="SAM" id="Phobius"/>
    </source>
</evidence>
<dbReference type="EMBL" id="DYUE01000276">
    <property type="protein sequence ID" value="HJG92386.1"/>
    <property type="molecule type" value="Genomic_DNA"/>
</dbReference>
<dbReference type="AlphaFoldDB" id="A0A921MYC7"/>
<sequence length="407" mass="42166">MSIQAAPAPSAPSPAPAAPAPGAAGAPAAPRSGRRHWFTVLLVLSMLAAVLVSIARGYYRDGPLEPDAPTGQGSKATVQVLEDLGVEVDVDRHTTDAVESLLSGRTVLVTAPRTLSASQITALSEAHEQGGGRIVLVQPDFVTLSSFTAQISPAGALRSGGQVLAGPDCGDLAHGARTLELPGAEDGIDGAASLYRVGEEGTSCFTAQEGALVAEHDGVLVLGSADLLTNDGVGSADNSALVLNALGADGALSWYVPSPTDPMATTSQTLLGYLPDWTGPLLLWLGLIAVVALVAVGRRFGPVVVEPLPVTVRPQELVLGRARLLERSSSRDAAARSLRSATSTRLADRLGLRHETALDGLLAALAPHVDRTPEQLRTLLGPTPVTSDQDLVRLAHDLDRLEKEIDR</sequence>
<evidence type="ECO:0000256" key="1">
    <source>
        <dbReference type="SAM" id="MobiDB-lite"/>
    </source>
</evidence>
<protein>
    <submittedName>
        <fullName evidence="4">DUF4350 domain-containing protein</fullName>
    </submittedName>
</protein>
<keyword evidence="2" id="KW-1133">Transmembrane helix</keyword>
<dbReference type="Pfam" id="PF14258">
    <property type="entry name" value="DUF4350"/>
    <property type="match status" value="1"/>
</dbReference>
<proteinExistence type="predicted"/>
<evidence type="ECO:0000259" key="3">
    <source>
        <dbReference type="Pfam" id="PF14258"/>
    </source>
</evidence>
<reference evidence="4" key="2">
    <citation type="submission" date="2021-09" db="EMBL/GenBank/DDBJ databases">
        <authorList>
            <person name="Gilroy R."/>
        </authorList>
    </citation>
    <scope>NUCLEOTIDE SEQUENCE</scope>
    <source>
        <strain evidence="4">ChiGjej5B5-22894</strain>
    </source>
</reference>
<name>A0A921MYC7_9MICO</name>
<evidence type="ECO:0000313" key="5">
    <source>
        <dbReference type="Proteomes" id="UP000742460"/>
    </source>
</evidence>